<dbReference type="EMBL" id="LS398552">
    <property type="protein sequence ID" value="SPR12292.1"/>
    <property type="molecule type" value="Genomic_DNA"/>
</dbReference>
<gene>
    <name evidence="1" type="ORF">UT76HP_02127</name>
</gene>
<dbReference type="AlphaFoldDB" id="A0A2U3RGE6"/>
<sequence>MFKLAKYPQTQILPAIISLHAYMYNMKSHYSYHNVYISQIDLCFKKN</sequence>
<dbReference type="Proteomes" id="UP000244943">
    <property type="component" value="Chromosome I"/>
</dbReference>
<evidence type="ECO:0000313" key="1">
    <source>
        <dbReference type="EMBL" id="SPR12292.1"/>
    </source>
</evidence>
<proteinExistence type="predicted"/>
<accession>A0A2U3RGE6</accession>
<name>A0A2U3RGE6_ORITS</name>
<reference evidence="2" key="1">
    <citation type="submission" date="2018-03" db="EMBL/GenBank/DDBJ databases">
        <authorList>
            <person name="Batty M. E."/>
            <person name="Batty M E."/>
        </authorList>
    </citation>
    <scope>NUCLEOTIDE SEQUENCE [LARGE SCALE GENOMIC DNA]</scope>
</reference>
<evidence type="ECO:0000313" key="2">
    <source>
        <dbReference type="Proteomes" id="UP000244943"/>
    </source>
</evidence>
<protein>
    <submittedName>
        <fullName evidence="1">Uncharacterized protein</fullName>
    </submittedName>
</protein>
<organism evidence="1 2">
    <name type="scientific">Orientia tsutsugamushi</name>
    <name type="common">Rickettsia tsutsugamushi</name>
    <dbReference type="NCBI Taxonomy" id="784"/>
    <lineage>
        <taxon>Bacteria</taxon>
        <taxon>Pseudomonadati</taxon>
        <taxon>Pseudomonadota</taxon>
        <taxon>Alphaproteobacteria</taxon>
        <taxon>Rickettsiales</taxon>
        <taxon>Rickettsiaceae</taxon>
        <taxon>Rickettsieae</taxon>
        <taxon>Orientia</taxon>
    </lineage>
</organism>